<dbReference type="EnsemblMetazoa" id="XM_050642982.1">
    <property type="protein sequence ID" value="XP_050498939.1"/>
    <property type="gene ID" value="LOC114337115"/>
</dbReference>
<evidence type="ECO:0000313" key="2">
    <source>
        <dbReference type="EnsemblMetazoa" id="XP_050498939.1"/>
    </source>
</evidence>
<dbReference type="PANTHER" id="PTHR33480:SF1">
    <property type="entry name" value="TYR RECOMBINASE DOMAIN-CONTAINING PROTEIN"/>
    <property type="match status" value="1"/>
</dbReference>
<proteinExistence type="predicted"/>
<dbReference type="Proteomes" id="UP001652700">
    <property type="component" value="Unplaced"/>
</dbReference>
<dbReference type="PANTHER" id="PTHR33480">
    <property type="entry name" value="SET DOMAIN-CONTAINING PROTEIN-RELATED"/>
    <property type="match status" value="1"/>
</dbReference>
<evidence type="ECO:0000313" key="3">
    <source>
        <dbReference type="Proteomes" id="UP001652700"/>
    </source>
</evidence>
<sequence length="1112" mass="126919">MEVTVTVTHLKKSKKKYKSGYQSARAKKIFELLNIPRYETQGLSNSERNEVLQRYNDFNNIQVNSNDGQITPDIQNDHYITEERSQYVNTWLLKNLQDHPSVEKKRFTSTNSDSIQIVYLAETTKARCLLFEKNLNNNFAAISDLKNYAQFTSEPENISLLNTNPKNSVTTSNVEEYPVISNVEKCPVLWNVEEYCAVTNSEMQNLTTCNNRSLLSEEISAQRIKSDVSLNSAQSNRICKSKENPIITSVDSNNESLSSLDMSEKLSDCSVFSKSHSEYQPSTSYVSDTESDQSLTLTEKSDELLISPTITVDSNTTTSKHNKNKKSSLDHKSSNMSSKHTKPNENSSKHHKRKGRKTVPKSQLDTSNDSEEHVIVVRSAKKNKSTGQRVRDKGHCCLFCDKIMINIARHYELVHKNEIQVAKILIMPKGSTKRREAFAELSRTADFYHNCEVLNQQKGELILVRRPSGKETTSLSYSSYGPCPHCLGFMLKRKLWFHVKYNCKSSFTSAESSSKKKSIIADSNALLIGLTCTDYSFEYQANILNKFKNDHISTVCKQDSTILKFGYLQFQKHGPTQCELIRQTMRQLGRFLLEVKSLHSDIKELADCLLPNNFDVVISSVKRLCGTINSSTNRPQFEIPSLALKLGHALKKCLNIHRGVALRSGDLRKDELYRSFLQLIEMEWSSKISSCALSTMHKKKFNHKQLLPLTEDLLILTKFLNQEIERLKNKLSLDVVYKTWRALASCTLARIILFNKKRSGEAAKMTVEQYATRPTFKEQGTQELFASLSPLEKNLASTMEVVDIEGKRGRRVPVIITPELKSAIDLLIKTRSTVNISKNNPYIFAPAESEIGHLRGHDCLKSMCNEVNLQHPEYITGTKLRKYIATVSQIFNLGKNEADWLARHLGHDIRVHRDFYRLHENAVEATKISRLLIAIEHGDANKYAGKSLNEINIEDLPCLEEESEEVALPADAGEGINNTEDTSSDDEIPLSNIKEQVFMNQGKRKSSATEEELISTKKETQVKKRKKEKQSAKTLKTTQKTPWTSEEIKSVMTFFKFDLKKELLPGKQKCEECKSKYPVLERRKWTDIKFYLKNYYSRNKRLINNNDNKLPI</sequence>
<feature type="compositionally biased region" description="Basic residues" evidence="1">
    <location>
        <begin position="349"/>
        <end position="359"/>
    </location>
</feature>
<organism evidence="2 3">
    <name type="scientific">Diabrotica virgifera virgifera</name>
    <name type="common">western corn rootworm</name>
    <dbReference type="NCBI Taxonomy" id="50390"/>
    <lineage>
        <taxon>Eukaryota</taxon>
        <taxon>Metazoa</taxon>
        <taxon>Ecdysozoa</taxon>
        <taxon>Arthropoda</taxon>
        <taxon>Hexapoda</taxon>
        <taxon>Insecta</taxon>
        <taxon>Pterygota</taxon>
        <taxon>Neoptera</taxon>
        <taxon>Endopterygota</taxon>
        <taxon>Coleoptera</taxon>
        <taxon>Polyphaga</taxon>
        <taxon>Cucujiformia</taxon>
        <taxon>Chrysomeloidea</taxon>
        <taxon>Chrysomelidae</taxon>
        <taxon>Galerucinae</taxon>
        <taxon>Diabroticina</taxon>
        <taxon>Diabroticites</taxon>
        <taxon>Diabrotica</taxon>
    </lineage>
</organism>
<protein>
    <submittedName>
        <fullName evidence="2">Uncharacterized protein</fullName>
    </submittedName>
</protein>
<name>A0ABM5JLX3_DIAVI</name>
<feature type="compositionally biased region" description="Polar residues" evidence="1">
    <location>
        <begin position="279"/>
        <end position="298"/>
    </location>
</feature>
<feature type="region of interest" description="Disordered" evidence="1">
    <location>
        <begin position="999"/>
        <end position="1039"/>
    </location>
</feature>
<feature type="region of interest" description="Disordered" evidence="1">
    <location>
        <begin position="279"/>
        <end position="374"/>
    </location>
</feature>
<reference evidence="2" key="1">
    <citation type="submission" date="2025-05" db="UniProtKB">
        <authorList>
            <consortium name="EnsemblMetazoa"/>
        </authorList>
    </citation>
    <scope>IDENTIFICATION</scope>
</reference>
<keyword evidence="3" id="KW-1185">Reference proteome</keyword>
<accession>A0ABM5JLX3</accession>
<dbReference type="GeneID" id="114337115"/>
<evidence type="ECO:0000256" key="1">
    <source>
        <dbReference type="SAM" id="MobiDB-lite"/>
    </source>
</evidence>
<dbReference type="RefSeq" id="XP_050498939.1">
    <property type="nucleotide sequence ID" value="XM_050642982.1"/>
</dbReference>